<evidence type="ECO:0000256" key="2">
    <source>
        <dbReference type="ARBA" id="ARBA00007594"/>
    </source>
</evidence>
<evidence type="ECO:0000256" key="4">
    <source>
        <dbReference type="ARBA" id="ARBA00023128"/>
    </source>
</evidence>
<dbReference type="Gene3D" id="3.30.1390.20">
    <property type="entry name" value="Ribosomal protein L30, ferredoxin-like fold domain"/>
    <property type="match status" value="1"/>
</dbReference>
<dbReference type="eggNOG" id="ENOG502S7S3">
    <property type="taxonomic scope" value="Eukaryota"/>
</dbReference>
<comment type="function">
    <text evidence="7">Component of the mitochondrial ribosome (mitoribosome), a dedicated translation machinery responsible for the synthesis of mitochondrial genome-encoded proteins, including at least some of the essential transmembrane subunits of the mitochondrial respiratory chain. The mitoribosomes are attached to the mitochondrial inner membrane and translation products are cotranslationally integrated into the membrane.</text>
</comment>
<dbReference type="OrthoDB" id="509901at2759"/>
<dbReference type="PROSITE" id="PS00634">
    <property type="entry name" value="RIBOSOMAL_L30"/>
    <property type="match status" value="1"/>
</dbReference>
<dbReference type="InterPro" id="IPR036919">
    <property type="entry name" value="Ribo_uL30_ferredoxin-like_sf"/>
</dbReference>
<dbReference type="GeneID" id="34527129"/>
<dbReference type="FunFam" id="3.30.1390.20:FF:000010">
    <property type="entry name" value="Large subunit ribosomal protein L30"/>
    <property type="match status" value="1"/>
</dbReference>
<dbReference type="Pfam" id="PF00327">
    <property type="entry name" value="Ribosomal_L30"/>
    <property type="match status" value="1"/>
</dbReference>
<dbReference type="GO" id="GO:0006412">
    <property type="term" value="P:translation"/>
    <property type="evidence" value="ECO:0007669"/>
    <property type="project" value="InterPro"/>
</dbReference>
<dbReference type="OMA" id="FHPAEPQ"/>
<accession>J7S9A2</accession>
<evidence type="ECO:0000256" key="6">
    <source>
        <dbReference type="ARBA" id="ARBA00035281"/>
    </source>
</evidence>
<reference evidence="10 11" key="1">
    <citation type="journal article" date="2011" name="Proc. Natl. Acad. Sci. U.S.A.">
        <title>Evolutionary erosion of yeast sex chromosomes by mating-type switching accidents.</title>
        <authorList>
            <person name="Gordon J.L."/>
            <person name="Armisen D."/>
            <person name="Proux-Wera E."/>
            <person name="Oheigeartaigh S.S."/>
            <person name="Byrne K.P."/>
            <person name="Wolfe K.H."/>
        </authorList>
    </citation>
    <scope>NUCLEOTIDE SEQUENCE [LARGE SCALE GENOMIC DNA]</scope>
    <source>
        <strain evidence="11">ATCC MYA-139 / BCRC 22969 / CBS 8797 / CCRC 22969 / KCTC 17520 / NBRC 10181 / NCYC 3082</strain>
    </source>
</reference>
<proteinExistence type="inferred from homology"/>
<keyword evidence="4" id="KW-0496">Mitochondrion</keyword>
<protein>
    <recommendedName>
        <fullName evidence="6">Large ribosomal subunit protein uL30m</fullName>
    </recommendedName>
</protein>
<dbReference type="InterPro" id="IPR018038">
    <property type="entry name" value="Ribosomal_uL30_CS"/>
</dbReference>
<dbReference type="GO" id="GO:0003735">
    <property type="term" value="F:structural constituent of ribosome"/>
    <property type="evidence" value="ECO:0007669"/>
    <property type="project" value="EnsemblFungi"/>
</dbReference>
<keyword evidence="3 8" id="KW-0689">Ribosomal protein</keyword>
<dbReference type="Proteomes" id="UP000006310">
    <property type="component" value="Chromosome 7"/>
</dbReference>
<evidence type="ECO:0000256" key="5">
    <source>
        <dbReference type="ARBA" id="ARBA00023274"/>
    </source>
</evidence>
<dbReference type="STRING" id="1071383.J7S9A2"/>
<reference evidence="11" key="2">
    <citation type="submission" date="2012-08" db="EMBL/GenBank/DDBJ databases">
        <title>Genome sequence of Kazachstania naganishii.</title>
        <authorList>
            <person name="Gordon J.L."/>
            <person name="Armisen D."/>
            <person name="Proux-Wera E."/>
            <person name="OhEigeartaigh S.S."/>
            <person name="Byrne K.P."/>
            <person name="Wolfe K.H."/>
        </authorList>
    </citation>
    <scope>NUCLEOTIDE SEQUENCE [LARGE SCALE GENOMIC DNA]</scope>
    <source>
        <strain evidence="11">ATCC MYA-139 / BCRC 22969 / CBS 8797 / CCRC 22969 / KCTC 17520 / NBRC 10181 / NCYC 3082</strain>
    </source>
</reference>
<evidence type="ECO:0000256" key="1">
    <source>
        <dbReference type="ARBA" id="ARBA00004173"/>
    </source>
</evidence>
<keyword evidence="11" id="KW-1185">Reference proteome</keyword>
<dbReference type="AlphaFoldDB" id="J7S9A2"/>
<comment type="subcellular location">
    <subcellularLocation>
        <location evidence="1">Mitochondrion</location>
    </subcellularLocation>
</comment>
<dbReference type="SUPFAM" id="SSF55129">
    <property type="entry name" value="Ribosomal protein L30p/L7e"/>
    <property type="match status" value="1"/>
</dbReference>
<evidence type="ECO:0000256" key="3">
    <source>
        <dbReference type="ARBA" id="ARBA00022980"/>
    </source>
</evidence>
<comment type="similarity">
    <text evidence="2 8">Belongs to the universal ribosomal protein uL30 family.</text>
</comment>
<dbReference type="InterPro" id="IPR005996">
    <property type="entry name" value="Ribosomal_uL30_bac-type"/>
</dbReference>
<evidence type="ECO:0000256" key="8">
    <source>
        <dbReference type="RuleBase" id="RU003734"/>
    </source>
</evidence>
<gene>
    <name evidence="10" type="primary">KNAG0G03480</name>
    <name evidence="10" type="ordered locus">KNAG_0G03480</name>
</gene>
<dbReference type="PANTHER" id="PTHR15892">
    <property type="entry name" value="MITOCHONDRIAL RIBOSOMAL PROTEIN L30"/>
    <property type="match status" value="1"/>
</dbReference>
<dbReference type="CDD" id="cd01658">
    <property type="entry name" value="Ribosomal_L30"/>
    <property type="match status" value="1"/>
</dbReference>
<evidence type="ECO:0000313" key="11">
    <source>
        <dbReference type="Proteomes" id="UP000006310"/>
    </source>
</evidence>
<dbReference type="EMBL" id="HE978320">
    <property type="protein sequence ID" value="CCK71406.1"/>
    <property type="molecule type" value="Genomic_DNA"/>
</dbReference>
<dbReference type="KEGG" id="kng:KNAG_0G03480"/>
<dbReference type="PANTHER" id="PTHR15892:SF2">
    <property type="entry name" value="LARGE RIBOSOMAL SUBUNIT PROTEIN UL30M"/>
    <property type="match status" value="1"/>
</dbReference>
<evidence type="ECO:0000256" key="7">
    <source>
        <dbReference type="ARBA" id="ARBA00037226"/>
    </source>
</evidence>
<keyword evidence="5 8" id="KW-0687">Ribonucleoprotein</keyword>
<evidence type="ECO:0000259" key="9">
    <source>
        <dbReference type="Pfam" id="PF00327"/>
    </source>
</evidence>
<dbReference type="HOGENOM" id="CLU_131047_0_2_1"/>
<evidence type="ECO:0000313" key="10">
    <source>
        <dbReference type="EMBL" id="CCK71406.1"/>
    </source>
</evidence>
<dbReference type="InterPro" id="IPR016082">
    <property type="entry name" value="Ribosomal_uL30_ferredoxin-like"/>
</dbReference>
<organism evidence="10 11">
    <name type="scientific">Huiozyma naganishii (strain ATCC MYA-139 / BCRC 22969 / CBS 8797 / KCTC 17520 / NBRC 10181 / NCYC 3082 / Yp74L-3)</name>
    <name type="common">Yeast</name>
    <name type="synonym">Kazachstania naganishii</name>
    <dbReference type="NCBI Taxonomy" id="1071383"/>
    <lineage>
        <taxon>Eukaryota</taxon>
        <taxon>Fungi</taxon>
        <taxon>Dikarya</taxon>
        <taxon>Ascomycota</taxon>
        <taxon>Saccharomycotina</taxon>
        <taxon>Saccharomycetes</taxon>
        <taxon>Saccharomycetales</taxon>
        <taxon>Saccharomycetaceae</taxon>
        <taxon>Huiozyma</taxon>
    </lineage>
</organism>
<feature type="domain" description="Large ribosomal subunit protein uL30-like ferredoxin-like fold" evidence="9">
    <location>
        <begin position="4"/>
        <end position="54"/>
    </location>
</feature>
<dbReference type="GO" id="GO:0005762">
    <property type="term" value="C:mitochondrial large ribosomal subunit"/>
    <property type="evidence" value="ECO:0007669"/>
    <property type="project" value="EnsemblFungi"/>
</dbReference>
<sequence length="84" mass="9161">MVFYKVTLARSLIGMPRATRQIVKTLGLGKRGSTVYKRATPAIAGSLLKVKELITVEVSPQKVSKGEMRLARKSNPGYVVEAQS</sequence>
<name>J7S9A2_HUIN7</name>
<dbReference type="RefSeq" id="XP_022465651.1">
    <property type="nucleotide sequence ID" value="XM_022609235.1"/>
</dbReference>
<dbReference type="NCBIfam" id="TIGR01308">
    <property type="entry name" value="rpmD_bact"/>
    <property type="match status" value="1"/>
</dbReference>